<organism evidence="2 3">
    <name type="scientific">Formivibrio citricus</name>
    <dbReference type="NCBI Taxonomy" id="83765"/>
    <lineage>
        <taxon>Bacteria</taxon>
        <taxon>Pseudomonadati</taxon>
        <taxon>Pseudomonadota</taxon>
        <taxon>Betaproteobacteria</taxon>
        <taxon>Neisseriales</taxon>
        <taxon>Chitinibacteraceae</taxon>
        <taxon>Formivibrio</taxon>
    </lineage>
</organism>
<keyword evidence="1" id="KW-0812">Transmembrane</keyword>
<keyword evidence="1" id="KW-1133">Transmembrane helix</keyword>
<keyword evidence="1" id="KW-0472">Membrane</keyword>
<reference evidence="3" key="1">
    <citation type="submission" date="2016-10" db="EMBL/GenBank/DDBJ databases">
        <authorList>
            <person name="Varghese N."/>
            <person name="Submissions S."/>
        </authorList>
    </citation>
    <scope>NUCLEOTIDE SEQUENCE [LARGE SCALE GENOMIC DNA]</scope>
    <source>
        <strain evidence="3">DSM 6150</strain>
    </source>
</reference>
<dbReference type="AlphaFoldDB" id="A0A1I4ZFJ2"/>
<gene>
    <name evidence="2" type="ORF">SAMN05660284_01618</name>
</gene>
<dbReference type="STRING" id="83765.SAMN05660284_01618"/>
<dbReference type="EMBL" id="FOVE01000010">
    <property type="protein sequence ID" value="SFN49034.1"/>
    <property type="molecule type" value="Genomic_DNA"/>
</dbReference>
<evidence type="ECO:0000256" key="1">
    <source>
        <dbReference type="SAM" id="Phobius"/>
    </source>
</evidence>
<evidence type="ECO:0000313" key="2">
    <source>
        <dbReference type="EMBL" id="SFN49034.1"/>
    </source>
</evidence>
<dbReference type="OrthoDB" id="5954007at2"/>
<feature type="transmembrane region" description="Helical" evidence="1">
    <location>
        <begin position="12"/>
        <end position="34"/>
    </location>
</feature>
<sequence>MKPLHRIHPKEQGISLLIAMIALVVISLAAAALIRTVDTATIISGNLAFKQSATTSGENAVIQANKWITDNLPTADMPGNGFYATTSSMATTNGYSASMSHYSMMSNDATWAAGKSAGALVADCYGNMTTNIDCSGNQIRYIIERMCKNPGAADESHCLLGAAPAGTGSRKVSGIGAGGAGGEGPPPTAGSPVYRITARIVGPRNTVSYIQTFVY</sequence>
<protein>
    <submittedName>
        <fullName evidence="2">Tfp pilus assembly protein PilX</fullName>
    </submittedName>
</protein>
<keyword evidence="3" id="KW-1185">Reference proteome</keyword>
<proteinExistence type="predicted"/>
<dbReference type="RefSeq" id="WP_143086006.1">
    <property type="nucleotide sequence ID" value="NZ_FOVE01000010.1"/>
</dbReference>
<name>A0A1I4ZFJ2_9NEIS</name>
<accession>A0A1I4ZFJ2</accession>
<dbReference type="Proteomes" id="UP000242869">
    <property type="component" value="Unassembled WGS sequence"/>
</dbReference>
<evidence type="ECO:0000313" key="3">
    <source>
        <dbReference type="Proteomes" id="UP000242869"/>
    </source>
</evidence>